<name>A0A932M029_UNCTE</name>
<dbReference type="InterPro" id="IPR010766">
    <property type="entry name" value="DRTGG"/>
</dbReference>
<comment type="subunit">
    <text evidence="1">Homohexamer.</text>
</comment>
<dbReference type="InterPro" id="IPR050500">
    <property type="entry name" value="Phos_Acetyltrans/Butyryltrans"/>
</dbReference>
<dbReference type="Pfam" id="PF13500">
    <property type="entry name" value="AAA_26"/>
    <property type="match status" value="1"/>
</dbReference>
<dbReference type="Pfam" id="PF07085">
    <property type="entry name" value="DRTGG"/>
    <property type="match status" value="1"/>
</dbReference>
<dbReference type="PANTHER" id="PTHR43356:SF2">
    <property type="entry name" value="PHOSPHATE ACETYLTRANSFERASE"/>
    <property type="match status" value="1"/>
</dbReference>
<dbReference type="Gene3D" id="3.40.50.300">
    <property type="entry name" value="P-loop containing nucleotide triphosphate hydrolases"/>
    <property type="match status" value="1"/>
</dbReference>
<organism evidence="3 4">
    <name type="scientific">Tectimicrobiota bacterium</name>
    <dbReference type="NCBI Taxonomy" id="2528274"/>
    <lineage>
        <taxon>Bacteria</taxon>
        <taxon>Pseudomonadati</taxon>
        <taxon>Nitrospinota/Tectimicrobiota group</taxon>
        <taxon>Candidatus Tectimicrobiota</taxon>
    </lineage>
</organism>
<dbReference type="SUPFAM" id="SSF52540">
    <property type="entry name" value="P-loop containing nucleoside triphosphate hydrolases"/>
    <property type="match status" value="1"/>
</dbReference>
<evidence type="ECO:0000313" key="4">
    <source>
        <dbReference type="Proteomes" id="UP000741360"/>
    </source>
</evidence>
<dbReference type="SUPFAM" id="SSF75138">
    <property type="entry name" value="HprK N-terminal domain-like"/>
    <property type="match status" value="1"/>
</dbReference>
<gene>
    <name evidence="3" type="ORF">HYY65_04665</name>
</gene>
<feature type="domain" description="DRTGG" evidence="2">
    <location>
        <begin position="214"/>
        <end position="318"/>
    </location>
</feature>
<reference evidence="3" key="1">
    <citation type="submission" date="2020-07" db="EMBL/GenBank/DDBJ databases">
        <title>Huge and variable diversity of episymbiotic CPR bacteria and DPANN archaea in groundwater ecosystems.</title>
        <authorList>
            <person name="He C.Y."/>
            <person name="Keren R."/>
            <person name="Whittaker M."/>
            <person name="Farag I.F."/>
            <person name="Doudna J."/>
            <person name="Cate J.H.D."/>
            <person name="Banfield J.F."/>
        </authorList>
    </citation>
    <scope>NUCLEOTIDE SEQUENCE</scope>
    <source>
        <strain evidence="3">NC_groundwater_717_Ag_S-0.2um_59_8</strain>
    </source>
</reference>
<accession>A0A932M029</accession>
<dbReference type="AlphaFoldDB" id="A0A932M029"/>
<dbReference type="Proteomes" id="UP000741360">
    <property type="component" value="Unassembled WGS sequence"/>
</dbReference>
<sequence length="353" mass="38785">MKSLYIGSTGDYSGKTLVTMGLAMALQKQGFSVGYLKPLGRLPIVVEGEAVDGDAEFLKKILHLTDPLSLISPVVLTHELVVQHYKGALPDLLPKVVAAHAQVSRDKDLVLIGGAGNFMGGTFLDLEITRVCEALASQVLLVDSSDPQRGYDALFVAREILGDRLIGVILNRVSSLLHNMVEEMAIPFLTKSGFRILGVLPHDPLLDAITVGQLQELLDGKILCAADRLDELVANFSVGAMDLDKAMSYFRKLPNKAVITGANRPDLQLAALETATKCLILTGNQSPNEIIISRARELRVPIIVVPYDTFTTVDRVEHFMGRIRIREQQKVEKARQLLEERLDYRALLQALQL</sequence>
<evidence type="ECO:0000313" key="3">
    <source>
        <dbReference type="EMBL" id="MBI3014349.1"/>
    </source>
</evidence>
<evidence type="ECO:0000256" key="1">
    <source>
        <dbReference type="ARBA" id="ARBA00011643"/>
    </source>
</evidence>
<protein>
    <submittedName>
        <fullName evidence="3">Phosphotransacetylase family protein</fullName>
    </submittedName>
</protein>
<dbReference type="InterPro" id="IPR027417">
    <property type="entry name" value="P-loop_NTPase"/>
</dbReference>
<comment type="caution">
    <text evidence="3">The sequence shown here is derived from an EMBL/GenBank/DDBJ whole genome shotgun (WGS) entry which is preliminary data.</text>
</comment>
<dbReference type="PANTHER" id="PTHR43356">
    <property type="entry name" value="PHOSPHATE ACETYLTRANSFERASE"/>
    <property type="match status" value="1"/>
</dbReference>
<dbReference type="EMBL" id="JACPSX010000087">
    <property type="protein sequence ID" value="MBI3014349.1"/>
    <property type="molecule type" value="Genomic_DNA"/>
</dbReference>
<dbReference type="CDD" id="cd03109">
    <property type="entry name" value="DTBS"/>
    <property type="match status" value="1"/>
</dbReference>
<dbReference type="InterPro" id="IPR028979">
    <property type="entry name" value="Ser_kin/Pase_Hpr-like_N_sf"/>
</dbReference>
<dbReference type="Gene3D" id="3.40.1390.20">
    <property type="entry name" value="HprK N-terminal domain-like"/>
    <property type="match status" value="1"/>
</dbReference>
<evidence type="ECO:0000259" key="2">
    <source>
        <dbReference type="Pfam" id="PF07085"/>
    </source>
</evidence>
<proteinExistence type="predicted"/>